<dbReference type="RefSeq" id="WP_234859733.1">
    <property type="nucleotide sequence ID" value="NZ_JAKEVZ010000001.1"/>
</dbReference>
<evidence type="ECO:0000313" key="3">
    <source>
        <dbReference type="Proteomes" id="UP001201449"/>
    </source>
</evidence>
<organism evidence="2 3">
    <name type="scientific">Mariniradius sediminis</name>
    <dbReference type="NCBI Taxonomy" id="2909237"/>
    <lineage>
        <taxon>Bacteria</taxon>
        <taxon>Pseudomonadati</taxon>
        <taxon>Bacteroidota</taxon>
        <taxon>Cytophagia</taxon>
        <taxon>Cytophagales</taxon>
        <taxon>Cyclobacteriaceae</taxon>
        <taxon>Mariniradius</taxon>
    </lineage>
</organism>
<comment type="caution">
    <text evidence="2">The sequence shown here is derived from an EMBL/GenBank/DDBJ whole genome shotgun (WGS) entry which is preliminary data.</text>
</comment>
<dbReference type="EMBL" id="JAKEVZ010000001">
    <property type="protein sequence ID" value="MCF1749531.1"/>
    <property type="molecule type" value="Genomic_DNA"/>
</dbReference>
<reference evidence="2 3" key="1">
    <citation type="submission" date="2022-01" db="EMBL/GenBank/DDBJ databases">
        <title>Mariniradius saccharolyticus sp. nov., isolated from sediment of a river.</title>
        <authorList>
            <person name="Liu H."/>
        </authorList>
    </citation>
    <scope>NUCLEOTIDE SEQUENCE [LARGE SCALE GENOMIC DNA]</scope>
    <source>
        <strain evidence="2 3">RY-2</strain>
    </source>
</reference>
<evidence type="ECO:0000256" key="1">
    <source>
        <dbReference type="SAM" id="Phobius"/>
    </source>
</evidence>
<keyword evidence="1" id="KW-0472">Membrane</keyword>
<protein>
    <submittedName>
        <fullName evidence="2">Uncharacterized protein</fullName>
    </submittedName>
</protein>
<evidence type="ECO:0000313" key="2">
    <source>
        <dbReference type="EMBL" id="MCF1749531.1"/>
    </source>
</evidence>
<dbReference type="Proteomes" id="UP001201449">
    <property type="component" value="Unassembled WGS sequence"/>
</dbReference>
<keyword evidence="3" id="KW-1185">Reference proteome</keyword>
<sequence length="149" mass="16604">MKEIIDSNFKLTSGGIHLTRNRFTFFLIPYAEVDSASLNIGKSVKNWVIVFSLGIVALLLALLIMAILTGTFSIDEKPIRYFNLFGHGLIVVLVLGVIGSISLYGSLKSVPIIKINTKEKTYTLRIIKNQESLKDIIDFLEVFGVKVNK</sequence>
<proteinExistence type="predicted"/>
<feature type="transmembrane region" description="Helical" evidence="1">
    <location>
        <begin position="47"/>
        <end position="72"/>
    </location>
</feature>
<keyword evidence="1" id="KW-0812">Transmembrane</keyword>
<gene>
    <name evidence="2" type="ORF">L0U89_00495</name>
</gene>
<feature type="transmembrane region" description="Helical" evidence="1">
    <location>
        <begin position="84"/>
        <end position="104"/>
    </location>
</feature>
<name>A0ABS9BN93_9BACT</name>
<accession>A0ABS9BN93</accession>
<keyword evidence="1" id="KW-1133">Transmembrane helix</keyword>